<proteinExistence type="predicted"/>
<dbReference type="GO" id="GO:0004519">
    <property type="term" value="F:endonuclease activity"/>
    <property type="evidence" value="ECO:0007669"/>
    <property type="project" value="UniProtKB-KW"/>
</dbReference>
<reference evidence="6 7" key="1">
    <citation type="submission" date="2022-12" db="EMBL/GenBank/DDBJ databases">
        <title>Dasania phycosphaerae sp. nov., isolated from particulate material of the south coast of Korea.</title>
        <authorList>
            <person name="Jiang Y."/>
        </authorList>
    </citation>
    <scope>NUCLEOTIDE SEQUENCE [LARGE SCALE GENOMIC DNA]</scope>
    <source>
        <strain evidence="6 7">GY-19</strain>
    </source>
</reference>
<dbReference type="PANTHER" id="PTHR12302:SF3">
    <property type="entry name" value="SERINE_THREONINE-PROTEIN KINASE 31"/>
    <property type="match status" value="1"/>
</dbReference>
<dbReference type="GO" id="GO:0016787">
    <property type="term" value="F:hydrolase activity"/>
    <property type="evidence" value="ECO:0007669"/>
    <property type="project" value="UniProtKB-KW"/>
</dbReference>
<feature type="signal peptide" evidence="4">
    <location>
        <begin position="1"/>
        <end position="27"/>
    </location>
</feature>
<dbReference type="Pfam" id="PF00565">
    <property type="entry name" value="SNase"/>
    <property type="match status" value="1"/>
</dbReference>
<comment type="caution">
    <text evidence="6">The sequence shown here is derived from an EMBL/GenBank/DDBJ whole genome shotgun (WGS) entry which is preliminary data.</text>
</comment>
<gene>
    <name evidence="6" type="ORF">O0V09_15225</name>
</gene>
<dbReference type="PROSITE" id="PS50830">
    <property type="entry name" value="TNASE_3"/>
    <property type="match status" value="1"/>
</dbReference>
<dbReference type="InterPro" id="IPR035437">
    <property type="entry name" value="SNase_OB-fold_sf"/>
</dbReference>
<dbReference type="EMBL" id="JAPTGG010000013">
    <property type="protein sequence ID" value="MCZ0866563.1"/>
    <property type="molecule type" value="Genomic_DNA"/>
</dbReference>
<dbReference type="SMART" id="SM00318">
    <property type="entry name" value="SNc"/>
    <property type="match status" value="1"/>
</dbReference>
<dbReference type="SUPFAM" id="SSF50199">
    <property type="entry name" value="Staphylococcal nuclease"/>
    <property type="match status" value="1"/>
</dbReference>
<evidence type="ECO:0000313" key="7">
    <source>
        <dbReference type="Proteomes" id="UP001069090"/>
    </source>
</evidence>
<accession>A0A9J6RPR9</accession>
<organism evidence="6 7">
    <name type="scientific">Dasania phycosphaerae</name>
    <dbReference type="NCBI Taxonomy" id="2950436"/>
    <lineage>
        <taxon>Bacteria</taxon>
        <taxon>Pseudomonadati</taxon>
        <taxon>Pseudomonadota</taxon>
        <taxon>Gammaproteobacteria</taxon>
        <taxon>Cellvibrionales</taxon>
        <taxon>Spongiibacteraceae</taxon>
        <taxon>Dasania</taxon>
    </lineage>
</organism>
<feature type="chain" id="PRO_5039945158" evidence="4">
    <location>
        <begin position="28"/>
        <end position="176"/>
    </location>
</feature>
<dbReference type="PANTHER" id="PTHR12302">
    <property type="entry name" value="EBNA2 BINDING PROTEIN P100"/>
    <property type="match status" value="1"/>
</dbReference>
<dbReference type="AlphaFoldDB" id="A0A9J6RPR9"/>
<keyword evidence="1" id="KW-0540">Nuclease</keyword>
<protein>
    <submittedName>
        <fullName evidence="6">Thermonuclease family protein</fullName>
    </submittedName>
</protein>
<evidence type="ECO:0000256" key="4">
    <source>
        <dbReference type="SAM" id="SignalP"/>
    </source>
</evidence>
<evidence type="ECO:0000313" key="6">
    <source>
        <dbReference type="EMBL" id="MCZ0866563.1"/>
    </source>
</evidence>
<keyword evidence="4" id="KW-0732">Signal</keyword>
<keyword evidence="2" id="KW-0255">Endonuclease</keyword>
<evidence type="ECO:0000256" key="3">
    <source>
        <dbReference type="ARBA" id="ARBA00022801"/>
    </source>
</evidence>
<dbReference type="RefSeq" id="WP_268905233.1">
    <property type="nucleotide sequence ID" value="NZ_JAPTGG010000013.1"/>
</dbReference>
<keyword evidence="3" id="KW-0378">Hydrolase</keyword>
<evidence type="ECO:0000256" key="1">
    <source>
        <dbReference type="ARBA" id="ARBA00022722"/>
    </source>
</evidence>
<sequence>MRILAPAKFLYSFLIVLFALVSPYSFAENFMAKVVGVSDGDTVNVLTDKPCNSGKNCKSGKIQYRVRLAEIDTPEKKQPYGSRSKQALSDLVFGRLVKVDTVDTDRYGRLVANLYVDGKWVNAELVKSGSAWVYRQYAKSPLLFEFEKDARINKRGLWGLPEADRIPPWEWRRNKK</sequence>
<dbReference type="Gene3D" id="2.40.50.90">
    <property type="match status" value="1"/>
</dbReference>
<dbReference type="Proteomes" id="UP001069090">
    <property type="component" value="Unassembled WGS sequence"/>
</dbReference>
<dbReference type="InterPro" id="IPR016071">
    <property type="entry name" value="Staphylococal_nuclease_OB-fold"/>
</dbReference>
<evidence type="ECO:0000256" key="2">
    <source>
        <dbReference type="ARBA" id="ARBA00022759"/>
    </source>
</evidence>
<name>A0A9J6RPR9_9GAMM</name>
<feature type="domain" description="TNase-like" evidence="5">
    <location>
        <begin position="28"/>
        <end position="160"/>
    </location>
</feature>
<keyword evidence="7" id="KW-1185">Reference proteome</keyword>
<evidence type="ECO:0000259" key="5">
    <source>
        <dbReference type="PROSITE" id="PS50830"/>
    </source>
</evidence>